<keyword evidence="4" id="KW-1185">Reference proteome</keyword>
<comment type="caution">
    <text evidence="3">The sequence shown here is derived from an EMBL/GenBank/DDBJ whole genome shotgun (WGS) entry which is preliminary data.</text>
</comment>
<proteinExistence type="predicted"/>
<dbReference type="PANTHER" id="PTHR42886:SF42">
    <property type="entry name" value="ALPHA_BETA-HYDROLASES SUPERFAMILY PROTEIN"/>
    <property type="match status" value="1"/>
</dbReference>
<dbReference type="Proteomes" id="UP001516023">
    <property type="component" value="Unassembled WGS sequence"/>
</dbReference>
<evidence type="ECO:0000259" key="2">
    <source>
        <dbReference type="Pfam" id="PF12697"/>
    </source>
</evidence>
<dbReference type="Pfam" id="PF12697">
    <property type="entry name" value="Abhydrolase_6"/>
    <property type="match status" value="1"/>
</dbReference>
<dbReference type="AlphaFoldDB" id="A0ABD3R0U9"/>
<dbReference type="InterPro" id="IPR029058">
    <property type="entry name" value="AB_hydrolase_fold"/>
</dbReference>
<protein>
    <recommendedName>
        <fullName evidence="2">AB hydrolase-1 domain-containing protein</fullName>
    </recommendedName>
</protein>
<dbReference type="SUPFAM" id="SSF53474">
    <property type="entry name" value="alpha/beta-Hydrolases"/>
    <property type="match status" value="1"/>
</dbReference>
<evidence type="ECO:0000313" key="3">
    <source>
        <dbReference type="EMBL" id="KAL3805889.1"/>
    </source>
</evidence>
<organism evidence="3 4">
    <name type="scientific">Cyclotella cryptica</name>
    <dbReference type="NCBI Taxonomy" id="29204"/>
    <lineage>
        <taxon>Eukaryota</taxon>
        <taxon>Sar</taxon>
        <taxon>Stramenopiles</taxon>
        <taxon>Ochrophyta</taxon>
        <taxon>Bacillariophyta</taxon>
        <taxon>Coscinodiscophyceae</taxon>
        <taxon>Thalassiosirophycidae</taxon>
        <taxon>Stephanodiscales</taxon>
        <taxon>Stephanodiscaceae</taxon>
        <taxon>Cyclotella</taxon>
    </lineage>
</organism>
<sequence>MSSTRHFTQKHIAASLTLAFLSLLHQNATVMSFEVPFPPSPAEIRASTVLSKNSLLATSAATLPPNLPLPVTQSVQLNSGTKAEVIYCLPPKQALPTNFLSSFFGGNEQKSTQSNKPVLAFLHGSFHASWCWSEYYMPFFAGLGYPCVALSLQGTGGTPAIPEGVKKVKIASHVADLDSFLRGLSTPSKYDLGLNLGDNPQIVLIGHSFGGLTIMKWLEQYYSESTDRMDINLAGVGLLCSVPPSGNGPMTLRYLFRSLSDSWKITVGFAMKKAIVDKALCRELFFGGDSPESGISDEDLERYQAYFDRDTAATIDLGDLAGKLPSKLVDRETGNALFLRNLQQLPLKPYVLGASDDFIVDKEGVSETGRYMGLDEQDIDIVDSPHDVMLGKKWRNGANAILQWIQGI</sequence>
<feature type="signal peptide" evidence="1">
    <location>
        <begin position="1"/>
        <end position="32"/>
    </location>
</feature>
<keyword evidence="1" id="KW-0732">Signal</keyword>
<dbReference type="InterPro" id="IPR000073">
    <property type="entry name" value="AB_hydrolase_1"/>
</dbReference>
<feature type="chain" id="PRO_5044867455" description="AB hydrolase-1 domain-containing protein" evidence="1">
    <location>
        <begin position="33"/>
        <end position="408"/>
    </location>
</feature>
<gene>
    <name evidence="3" type="ORF">HJC23_007850</name>
</gene>
<evidence type="ECO:0000313" key="4">
    <source>
        <dbReference type="Proteomes" id="UP001516023"/>
    </source>
</evidence>
<reference evidence="3 4" key="1">
    <citation type="journal article" date="2020" name="G3 (Bethesda)">
        <title>Improved Reference Genome for Cyclotella cryptica CCMP332, a Model for Cell Wall Morphogenesis, Salinity Adaptation, and Lipid Production in Diatoms (Bacillariophyta).</title>
        <authorList>
            <person name="Roberts W.R."/>
            <person name="Downey K.M."/>
            <person name="Ruck E.C."/>
            <person name="Traller J.C."/>
            <person name="Alverson A.J."/>
        </authorList>
    </citation>
    <scope>NUCLEOTIDE SEQUENCE [LARGE SCALE GENOMIC DNA]</scope>
    <source>
        <strain evidence="3 4">CCMP332</strain>
    </source>
</reference>
<feature type="domain" description="AB hydrolase-1" evidence="2">
    <location>
        <begin position="121"/>
        <end position="357"/>
    </location>
</feature>
<dbReference type="PANTHER" id="PTHR42886">
    <property type="entry name" value="RE40534P-RELATED"/>
    <property type="match status" value="1"/>
</dbReference>
<accession>A0ABD3R0U9</accession>
<dbReference type="Gene3D" id="3.40.50.1820">
    <property type="entry name" value="alpha/beta hydrolase"/>
    <property type="match status" value="1"/>
</dbReference>
<evidence type="ECO:0000256" key="1">
    <source>
        <dbReference type="SAM" id="SignalP"/>
    </source>
</evidence>
<dbReference type="EMBL" id="JABMIG020000001">
    <property type="protein sequence ID" value="KAL3805889.1"/>
    <property type="molecule type" value="Genomic_DNA"/>
</dbReference>
<name>A0ABD3R0U9_9STRA</name>